<sequence length="190" mass="21344">MVIYGQSESFTQRNWTLKCKLKTMGEGMGFNEIKALEALLTPLGSTQEDNSLQPKKASVTPSSIGDTNSKKKVPASSEEGSACIFRAHTEYDIIYKQDVSPNDVYLQMSDKDPSSLSCDIMILRVKLPQTESVSDIQLDVKATHVKLSTNIYFLPLYLPHRIKHERSTAKWDAGMETLLITMPIDREPFI</sequence>
<dbReference type="Gene3D" id="2.60.40.790">
    <property type="match status" value="1"/>
</dbReference>
<evidence type="ECO:0000313" key="4">
    <source>
        <dbReference type="EMBL" id="KAH7285411.1"/>
    </source>
</evidence>
<dbReference type="OrthoDB" id="25887at2759"/>
<comment type="caution">
    <text evidence="4">The sequence shown here is derived from an EMBL/GenBank/DDBJ whole genome shotgun (WGS) entry which is preliminary data.</text>
</comment>
<feature type="compositionally biased region" description="Polar residues" evidence="2">
    <location>
        <begin position="46"/>
        <end position="67"/>
    </location>
</feature>
<evidence type="ECO:0000256" key="2">
    <source>
        <dbReference type="SAM" id="MobiDB-lite"/>
    </source>
</evidence>
<reference evidence="4" key="1">
    <citation type="submission" date="2021-08" db="EMBL/GenBank/DDBJ databases">
        <title>WGS assembly of Ceratopteris richardii.</title>
        <authorList>
            <person name="Marchant D.B."/>
            <person name="Chen G."/>
            <person name="Jenkins J."/>
            <person name="Shu S."/>
            <person name="Leebens-Mack J."/>
            <person name="Grimwood J."/>
            <person name="Schmutz J."/>
            <person name="Soltis P."/>
            <person name="Soltis D."/>
            <person name="Chen Z.-H."/>
        </authorList>
    </citation>
    <scope>NUCLEOTIDE SEQUENCE</scope>
    <source>
        <strain evidence="4">Whitten #5841</strain>
        <tissue evidence="4">Leaf</tissue>
    </source>
</reference>
<dbReference type="InterPro" id="IPR041442">
    <property type="entry name" value="PIH1D1/2/3_CS-like"/>
</dbReference>
<dbReference type="AlphaFoldDB" id="A0A8T2QPZ6"/>
<dbReference type="Pfam" id="PF18201">
    <property type="entry name" value="PIH1_CS"/>
    <property type="match status" value="1"/>
</dbReference>
<dbReference type="PANTHER" id="PTHR21083">
    <property type="entry name" value="TWISTER"/>
    <property type="match status" value="1"/>
</dbReference>
<dbReference type="PANTHER" id="PTHR21083:SF0">
    <property type="entry name" value="DYNEIN AXONEMAL ASSEMBLY FACTOR 6"/>
    <property type="match status" value="1"/>
</dbReference>
<dbReference type="Proteomes" id="UP000825935">
    <property type="component" value="Chromosome 33"/>
</dbReference>
<comment type="similarity">
    <text evidence="1">Belongs to the PIH1 family.</text>
</comment>
<dbReference type="OMA" id="FRAHTEY"/>
<dbReference type="EMBL" id="CM035438">
    <property type="protein sequence ID" value="KAH7285411.1"/>
    <property type="molecule type" value="Genomic_DNA"/>
</dbReference>
<gene>
    <name evidence="4" type="ORF">KP509_33G026900</name>
</gene>
<dbReference type="GO" id="GO:0005737">
    <property type="term" value="C:cytoplasm"/>
    <property type="evidence" value="ECO:0007669"/>
    <property type="project" value="TreeGrafter"/>
</dbReference>
<feature type="domain" description="PIH1D1/2/3 CS-like" evidence="3">
    <location>
        <begin position="89"/>
        <end position="184"/>
    </location>
</feature>
<evidence type="ECO:0000259" key="3">
    <source>
        <dbReference type="Pfam" id="PF18201"/>
    </source>
</evidence>
<dbReference type="GO" id="GO:0051087">
    <property type="term" value="F:protein-folding chaperone binding"/>
    <property type="evidence" value="ECO:0007669"/>
    <property type="project" value="InterPro"/>
</dbReference>
<protein>
    <recommendedName>
        <fullName evidence="3">PIH1D1/2/3 CS-like domain-containing protein</fullName>
    </recommendedName>
</protein>
<dbReference type="InterPro" id="IPR008978">
    <property type="entry name" value="HSP20-like_chaperone"/>
</dbReference>
<evidence type="ECO:0000313" key="5">
    <source>
        <dbReference type="Proteomes" id="UP000825935"/>
    </source>
</evidence>
<accession>A0A8T2QPZ6</accession>
<proteinExistence type="inferred from homology"/>
<dbReference type="GO" id="GO:0070286">
    <property type="term" value="P:axonemal dynein complex assembly"/>
    <property type="evidence" value="ECO:0007669"/>
    <property type="project" value="InterPro"/>
</dbReference>
<keyword evidence="5" id="KW-1185">Reference proteome</keyword>
<feature type="region of interest" description="Disordered" evidence="2">
    <location>
        <begin position="46"/>
        <end position="74"/>
    </location>
</feature>
<organism evidence="4 5">
    <name type="scientific">Ceratopteris richardii</name>
    <name type="common">Triangle waterfern</name>
    <dbReference type="NCBI Taxonomy" id="49495"/>
    <lineage>
        <taxon>Eukaryota</taxon>
        <taxon>Viridiplantae</taxon>
        <taxon>Streptophyta</taxon>
        <taxon>Embryophyta</taxon>
        <taxon>Tracheophyta</taxon>
        <taxon>Polypodiopsida</taxon>
        <taxon>Polypodiidae</taxon>
        <taxon>Polypodiales</taxon>
        <taxon>Pteridineae</taxon>
        <taxon>Pteridaceae</taxon>
        <taxon>Parkerioideae</taxon>
        <taxon>Ceratopteris</taxon>
    </lineage>
</organism>
<dbReference type="InterPro" id="IPR026697">
    <property type="entry name" value="DNAAF6"/>
</dbReference>
<name>A0A8T2QPZ6_CERRI</name>
<evidence type="ECO:0000256" key="1">
    <source>
        <dbReference type="ARBA" id="ARBA00008511"/>
    </source>
</evidence>
<dbReference type="GO" id="GO:0045505">
    <property type="term" value="F:dynein intermediate chain binding"/>
    <property type="evidence" value="ECO:0007669"/>
    <property type="project" value="TreeGrafter"/>
</dbReference>